<evidence type="ECO:0000313" key="1">
    <source>
        <dbReference type="EMBL" id="TWH18609.1"/>
    </source>
</evidence>
<gene>
    <name evidence="1" type="ORF">JD82_00429</name>
</gene>
<keyword evidence="2" id="KW-1185">Reference proteome</keyword>
<dbReference type="NCBIfam" id="TIGR01409">
    <property type="entry name" value="TAT_signal_seq"/>
    <property type="match status" value="1"/>
</dbReference>
<dbReference type="OrthoDB" id="9771966at2"/>
<name>A0A660CAQ8_9PSEU</name>
<evidence type="ECO:0000313" key="2">
    <source>
        <dbReference type="Proteomes" id="UP000317303"/>
    </source>
</evidence>
<protein>
    <submittedName>
        <fullName evidence="1">Secreted protein</fullName>
    </submittedName>
</protein>
<reference evidence="1 2" key="1">
    <citation type="submission" date="2019-07" db="EMBL/GenBank/DDBJ databases">
        <title>R&amp;d 2014.</title>
        <authorList>
            <person name="Klenk H.-P."/>
        </authorList>
    </citation>
    <scope>NUCLEOTIDE SEQUENCE [LARGE SCALE GENOMIC DNA]</scope>
    <source>
        <strain evidence="1 2">DSM 43194</strain>
    </source>
</reference>
<dbReference type="SUPFAM" id="SSF53649">
    <property type="entry name" value="Alkaline phosphatase-like"/>
    <property type="match status" value="1"/>
</dbReference>
<dbReference type="RefSeq" id="WP_030534536.1">
    <property type="nucleotide sequence ID" value="NZ_JOIJ01000038.1"/>
</dbReference>
<sequence>MTDMQHALSRRNFLRVTTAGGAAVVLSTAGGVGVASAERRRRDLRVYVLVVDGLRPDEIEPRVTPNLYSLRGEGTHFPQARSLPIMETLPNHVMMMTGVRPDRSGVPANDVYDPAVGEVRTLDRPSDILVPTLLERVAATGRVTGSVLSKEYLYTIFGERASVRWEPEPLIPITDHAPDIATRHALSAMVEETDPDLVFVNFGDVDRVGHADLTGTTLRLARNAALASTDAQVGRFVDELKESGRWDSSVLVVLADHSMDWSYGHRLISLQWRMDRDDLLADKVAIAQNGGADLLTFTGQESERGAAVERMRRIALEATGVLSVHRPEELRLAPDAADLVVYCKAGWRFSDPTPISNPIPGNHGHPVTEPIPFFIAGGHPRVRRGATSSAPAHTVDVAPTVGELFGLPAITGGYDGTPRHEALISREELAAS</sequence>
<dbReference type="Pfam" id="PF01663">
    <property type="entry name" value="Phosphodiest"/>
    <property type="match status" value="1"/>
</dbReference>
<comment type="caution">
    <text evidence="1">The sequence shown here is derived from an EMBL/GenBank/DDBJ whole genome shotgun (WGS) entry which is preliminary data.</text>
</comment>
<proteinExistence type="predicted"/>
<dbReference type="Proteomes" id="UP000317303">
    <property type="component" value="Unassembled WGS sequence"/>
</dbReference>
<dbReference type="Gene3D" id="3.40.720.10">
    <property type="entry name" value="Alkaline Phosphatase, subunit A"/>
    <property type="match status" value="1"/>
</dbReference>
<organism evidence="1 2">
    <name type="scientific">Prauserella rugosa</name>
    <dbReference type="NCBI Taxonomy" id="43354"/>
    <lineage>
        <taxon>Bacteria</taxon>
        <taxon>Bacillati</taxon>
        <taxon>Actinomycetota</taxon>
        <taxon>Actinomycetes</taxon>
        <taxon>Pseudonocardiales</taxon>
        <taxon>Pseudonocardiaceae</taxon>
        <taxon>Prauserella</taxon>
    </lineage>
</organism>
<dbReference type="AlphaFoldDB" id="A0A660CAQ8"/>
<dbReference type="InterPro" id="IPR019546">
    <property type="entry name" value="TAT_signal_bac_arc"/>
</dbReference>
<dbReference type="InterPro" id="IPR017850">
    <property type="entry name" value="Alkaline_phosphatase_core_sf"/>
</dbReference>
<dbReference type="EMBL" id="VLJV01000001">
    <property type="protein sequence ID" value="TWH18609.1"/>
    <property type="molecule type" value="Genomic_DNA"/>
</dbReference>
<dbReference type="GO" id="GO:0016787">
    <property type="term" value="F:hydrolase activity"/>
    <property type="evidence" value="ECO:0007669"/>
    <property type="project" value="UniProtKB-ARBA"/>
</dbReference>
<dbReference type="InterPro" id="IPR002591">
    <property type="entry name" value="Phosphodiest/P_Trfase"/>
</dbReference>
<dbReference type="PANTHER" id="PTHR10151:SF120">
    <property type="entry name" value="BIS(5'-ADENOSYL)-TRIPHOSPHATASE"/>
    <property type="match status" value="1"/>
</dbReference>
<dbReference type="InterPro" id="IPR006311">
    <property type="entry name" value="TAT_signal"/>
</dbReference>
<dbReference type="PANTHER" id="PTHR10151">
    <property type="entry name" value="ECTONUCLEOTIDE PYROPHOSPHATASE/PHOSPHODIESTERASE"/>
    <property type="match status" value="1"/>
</dbReference>
<accession>A0A660CAQ8</accession>
<dbReference type="PROSITE" id="PS51318">
    <property type="entry name" value="TAT"/>
    <property type="match status" value="1"/>
</dbReference>